<dbReference type="AlphaFoldDB" id="A0A3M7R4V6"/>
<feature type="compositionally biased region" description="Low complexity" evidence="1">
    <location>
        <begin position="51"/>
        <end position="61"/>
    </location>
</feature>
<keyword evidence="3" id="KW-1185">Reference proteome</keyword>
<feature type="region of interest" description="Disordered" evidence="1">
    <location>
        <begin position="41"/>
        <end position="67"/>
    </location>
</feature>
<proteinExistence type="predicted"/>
<reference evidence="2 3" key="1">
    <citation type="journal article" date="2018" name="Sci. Rep.">
        <title>Genomic signatures of local adaptation to the degree of environmental predictability in rotifers.</title>
        <authorList>
            <person name="Franch-Gras L."/>
            <person name="Hahn C."/>
            <person name="Garcia-Roger E.M."/>
            <person name="Carmona M.J."/>
            <person name="Serra M."/>
            <person name="Gomez A."/>
        </authorList>
    </citation>
    <scope>NUCLEOTIDE SEQUENCE [LARGE SCALE GENOMIC DNA]</scope>
    <source>
        <strain evidence="2">HYR1</strain>
    </source>
</reference>
<evidence type="ECO:0000313" key="3">
    <source>
        <dbReference type="Proteomes" id="UP000276133"/>
    </source>
</evidence>
<gene>
    <name evidence="2" type="ORF">BpHYR1_010254</name>
</gene>
<dbReference type="EMBL" id="REGN01004194">
    <property type="protein sequence ID" value="RNA18643.1"/>
    <property type="molecule type" value="Genomic_DNA"/>
</dbReference>
<name>A0A3M7R4V6_BRAPC</name>
<dbReference type="Proteomes" id="UP000276133">
    <property type="component" value="Unassembled WGS sequence"/>
</dbReference>
<protein>
    <submittedName>
        <fullName evidence="2">Uncharacterized protein</fullName>
    </submittedName>
</protein>
<comment type="caution">
    <text evidence="2">The sequence shown here is derived from an EMBL/GenBank/DDBJ whole genome shotgun (WGS) entry which is preliminary data.</text>
</comment>
<sequence length="283" mass="31760">AKEKSSNLKTNFIKTRNQFIKKSASIDNELVCKVHKPKVASIETKPDSSDQEVSSSSSTSSLCTLPDEPKLSEKRFTLDLSNDPDIKKYFEDNFSHKPDEDLIDISDTSMSNKMADHKPHKLENFFDDLLLSEKKSETWAKSSEDNSLKSILNEFDPMCEPTKLNATVSKPMDQLINQFSNLTPKPFQPVNVVKAASHPVPTASTPSHINVCSNRPVQLNPYTPTPFYSSFNQYNHLSGYRPVNFQISSKPVAQMPIVPAAKAANVDKLNFSFEDDFDPNKIL</sequence>
<feature type="non-terminal residue" evidence="2">
    <location>
        <position position="1"/>
    </location>
</feature>
<evidence type="ECO:0000313" key="2">
    <source>
        <dbReference type="EMBL" id="RNA18643.1"/>
    </source>
</evidence>
<organism evidence="2 3">
    <name type="scientific">Brachionus plicatilis</name>
    <name type="common">Marine rotifer</name>
    <name type="synonym">Brachionus muelleri</name>
    <dbReference type="NCBI Taxonomy" id="10195"/>
    <lineage>
        <taxon>Eukaryota</taxon>
        <taxon>Metazoa</taxon>
        <taxon>Spiralia</taxon>
        <taxon>Gnathifera</taxon>
        <taxon>Rotifera</taxon>
        <taxon>Eurotatoria</taxon>
        <taxon>Monogononta</taxon>
        <taxon>Pseudotrocha</taxon>
        <taxon>Ploima</taxon>
        <taxon>Brachionidae</taxon>
        <taxon>Brachionus</taxon>
    </lineage>
</organism>
<accession>A0A3M7R4V6</accession>
<evidence type="ECO:0000256" key="1">
    <source>
        <dbReference type="SAM" id="MobiDB-lite"/>
    </source>
</evidence>